<feature type="repeat" description="LDL-receptor class B" evidence="1">
    <location>
        <begin position="77"/>
        <end position="120"/>
    </location>
</feature>
<comment type="caution">
    <text evidence="4">The sequence shown here is derived from an EMBL/GenBank/DDBJ whole genome shotgun (WGS) entry which is preliminary data.</text>
</comment>
<gene>
    <name evidence="4" type="ORF">AB6A40_009202</name>
</gene>
<dbReference type="Proteomes" id="UP001608902">
    <property type="component" value="Unassembled WGS sequence"/>
</dbReference>
<accession>A0ABD6ERB4</accession>
<dbReference type="SMART" id="SM00135">
    <property type="entry name" value="LY"/>
    <property type="match status" value="3"/>
</dbReference>
<dbReference type="EMBL" id="JBGFUD010009432">
    <property type="protein sequence ID" value="MFH4982493.1"/>
    <property type="molecule type" value="Genomic_DNA"/>
</dbReference>
<sequence length="466" mass="51114">MSPSAIAVDYLTGNLFVTAVADDEVNGFLSRKRRMSQSQVMATGAVFVAKSDGRYLKRIVDGLLELPTSIVSLPTIGRICYSDAGITAKIECADMDGNHREVIVSELIFSPLSLTVDEAKENRLYWADPKYHKIDSCLPDGSKRMTVVHNNRVPWAVDVFENNLYWISKETLTLYVQDKFGRGRVHVLASNLRDPHTIRIQQRFARDASRAVSACEQATCSHLCVSLPNHAYICLCPDHSVSLDDGSCPEAKIDALPLPKQCDCQNGRVCRLDGTCDCGEFEGDLCQKPSTVSRQLIGRFGTNWILALLLIGSLLACLVLIVVIAVNLHRKRMLLFKKNEAADGSVAFHGNVISFSNPTLDHKNVTDVTSVEYCMSNLKNEQLASSTTFSNPVYEMEDSPESPSTSTEDPKSRETASLSSPDSPPPSSASVIAPKSDLLRPGVLQKKGMKESDKAQLVNSDQVTDV</sequence>
<dbReference type="PANTHER" id="PTHR46513:SF37">
    <property type="entry name" value="LDL RECEPTOR RELATED PROTEIN 1-RELATED"/>
    <property type="match status" value="1"/>
</dbReference>
<evidence type="ECO:0000313" key="5">
    <source>
        <dbReference type="Proteomes" id="UP001608902"/>
    </source>
</evidence>
<feature type="compositionally biased region" description="Polar residues" evidence="2">
    <location>
        <begin position="457"/>
        <end position="466"/>
    </location>
</feature>
<feature type="transmembrane region" description="Helical" evidence="3">
    <location>
        <begin position="304"/>
        <end position="328"/>
    </location>
</feature>
<dbReference type="AlphaFoldDB" id="A0ABD6ERB4"/>
<evidence type="ECO:0000313" key="4">
    <source>
        <dbReference type="EMBL" id="MFH4982493.1"/>
    </source>
</evidence>
<dbReference type="PANTHER" id="PTHR46513">
    <property type="entry name" value="VITELLOGENIN RECEPTOR-LIKE PROTEIN-RELATED-RELATED"/>
    <property type="match status" value="1"/>
</dbReference>
<dbReference type="InterPro" id="IPR050778">
    <property type="entry name" value="Cueball_EGF_LRP_Nidogen"/>
</dbReference>
<name>A0ABD6ERB4_9BILA</name>
<dbReference type="SUPFAM" id="SSF63825">
    <property type="entry name" value="YWTD domain"/>
    <property type="match status" value="1"/>
</dbReference>
<evidence type="ECO:0008006" key="6">
    <source>
        <dbReference type="Google" id="ProtNLM"/>
    </source>
</evidence>
<keyword evidence="3" id="KW-1133">Transmembrane helix</keyword>
<keyword evidence="5" id="KW-1185">Reference proteome</keyword>
<evidence type="ECO:0000256" key="2">
    <source>
        <dbReference type="SAM" id="MobiDB-lite"/>
    </source>
</evidence>
<dbReference type="PROSITE" id="PS51120">
    <property type="entry name" value="LDLRB"/>
    <property type="match status" value="1"/>
</dbReference>
<proteinExistence type="predicted"/>
<reference evidence="4 5" key="1">
    <citation type="submission" date="2024-08" db="EMBL/GenBank/DDBJ databases">
        <title>Gnathostoma spinigerum genome.</title>
        <authorList>
            <person name="Gonzalez-Bertolin B."/>
            <person name="Monzon S."/>
            <person name="Zaballos A."/>
            <person name="Jimenez P."/>
            <person name="Dekumyoy P."/>
            <person name="Varona S."/>
            <person name="Cuesta I."/>
            <person name="Sumanam S."/>
            <person name="Adisakwattana P."/>
            <person name="Gasser R.B."/>
            <person name="Hernandez-Gonzalez A."/>
            <person name="Young N.D."/>
            <person name="Perteguer M.J."/>
        </authorList>
    </citation>
    <scope>NUCLEOTIDE SEQUENCE [LARGE SCALE GENOMIC DNA]</scope>
    <source>
        <strain evidence="4">AL3</strain>
        <tissue evidence="4">Liver</tissue>
    </source>
</reference>
<evidence type="ECO:0000256" key="3">
    <source>
        <dbReference type="SAM" id="Phobius"/>
    </source>
</evidence>
<dbReference type="Gene3D" id="2.120.10.30">
    <property type="entry name" value="TolB, C-terminal domain"/>
    <property type="match status" value="1"/>
</dbReference>
<protein>
    <recommendedName>
        <fullName evidence="6">Vitellogenin receptor</fullName>
    </recommendedName>
</protein>
<dbReference type="InterPro" id="IPR000033">
    <property type="entry name" value="LDLR_classB_rpt"/>
</dbReference>
<evidence type="ECO:0000256" key="1">
    <source>
        <dbReference type="PROSITE-ProRule" id="PRU00461"/>
    </source>
</evidence>
<keyword evidence="3" id="KW-0812">Transmembrane</keyword>
<dbReference type="InterPro" id="IPR011042">
    <property type="entry name" value="6-blade_b-propeller_TolB-like"/>
</dbReference>
<feature type="region of interest" description="Disordered" evidence="2">
    <location>
        <begin position="392"/>
        <end position="466"/>
    </location>
</feature>
<organism evidence="4 5">
    <name type="scientific">Gnathostoma spinigerum</name>
    <dbReference type="NCBI Taxonomy" id="75299"/>
    <lineage>
        <taxon>Eukaryota</taxon>
        <taxon>Metazoa</taxon>
        <taxon>Ecdysozoa</taxon>
        <taxon>Nematoda</taxon>
        <taxon>Chromadorea</taxon>
        <taxon>Rhabditida</taxon>
        <taxon>Spirurina</taxon>
        <taxon>Gnathostomatomorpha</taxon>
        <taxon>Gnathostomatoidea</taxon>
        <taxon>Gnathostomatidae</taxon>
        <taxon>Gnathostoma</taxon>
    </lineage>
</organism>
<keyword evidence="3" id="KW-0472">Membrane</keyword>